<accession>A0ABN0YXD2</accession>
<name>A0ABN0YXD2_9ACTN</name>
<organism evidence="2 3">
    <name type="scientific">Streptomyces luteireticuli</name>
    <dbReference type="NCBI Taxonomy" id="173858"/>
    <lineage>
        <taxon>Bacteria</taxon>
        <taxon>Bacillati</taxon>
        <taxon>Actinomycetota</taxon>
        <taxon>Actinomycetes</taxon>
        <taxon>Kitasatosporales</taxon>
        <taxon>Streptomycetaceae</taxon>
        <taxon>Streptomyces</taxon>
    </lineage>
</organism>
<feature type="region of interest" description="Disordered" evidence="1">
    <location>
        <begin position="192"/>
        <end position="220"/>
    </location>
</feature>
<evidence type="ECO:0000313" key="2">
    <source>
        <dbReference type="EMBL" id="GAA0417784.1"/>
    </source>
</evidence>
<proteinExistence type="predicted"/>
<evidence type="ECO:0000313" key="3">
    <source>
        <dbReference type="Proteomes" id="UP001500879"/>
    </source>
</evidence>
<protein>
    <submittedName>
        <fullName evidence="2">Uncharacterized protein</fullName>
    </submittedName>
</protein>
<dbReference type="EMBL" id="BAAABX010000048">
    <property type="protein sequence ID" value="GAA0417784.1"/>
    <property type="molecule type" value="Genomic_DNA"/>
</dbReference>
<dbReference type="Proteomes" id="UP001500879">
    <property type="component" value="Unassembled WGS sequence"/>
</dbReference>
<gene>
    <name evidence="2" type="ORF">GCM10010357_43910</name>
</gene>
<feature type="region of interest" description="Disordered" evidence="1">
    <location>
        <begin position="1"/>
        <end position="42"/>
    </location>
</feature>
<evidence type="ECO:0000256" key="1">
    <source>
        <dbReference type="SAM" id="MobiDB-lite"/>
    </source>
</evidence>
<feature type="compositionally biased region" description="Low complexity" evidence="1">
    <location>
        <begin position="1"/>
        <end position="17"/>
    </location>
</feature>
<reference evidence="2 3" key="1">
    <citation type="journal article" date="2019" name="Int. J. Syst. Evol. Microbiol.">
        <title>The Global Catalogue of Microorganisms (GCM) 10K type strain sequencing project: providing services to taxonomists for standard genome sequencing and annotation.</title>
        <authorList>
            <consortium name="The Broad Institute Genomics Platform"/>
            <consortium name="The Broad Institute Genome Sequencing Center for Infectious Disease"/>
            <person name="Wu L."/>
            <person name="Ma J."/>
        </authorList>
    </citation>
    <scope>NUCLEOTIDE SEQUENCE [LARGE SCALE GENOMIC DNA]</scope>
    <source>
        <strain evidence="2 3">JCM 4788</strain>
    </source>
</reference>
<sequence length="220" mass="24234">MRPAGRGASPGRAASPGTGDPGPRMRAHDRHMTPSSAGPIPRDAFRGRWEDRLWLNVPGPFYGAGTDTCATGRLSAPGHVLYGGEHFTEYVYRQPRTPAEVALVVEAAAADPFLGYGCDGDRRWTPRTVREWWRDRGRIVEYLAGHRRTWEELAARSGQGEDIAVRDFESHLAGGLEADLRAFLFRLEEGRSPTPDDRLLPALRPPSRRRGRAQPAAGAS</sequence>
<comment type="caution">
    <text evidence="2">The sequence shown here is derived from an EMBL/GenBank/DDBJ whole genome shotgun (WGS) entry which is preliminary data.</text>
</comment>
<keyword evidence="3" id="KW-1185">Reference proteome</keyword>